<evidence type="ECO:0000256" key="1">
    <source>
        <dbReference type="SAM" id="MobiDB-lite"/>
    </source>
</evidence>
<feature type="region of interest" description="Disordered" evidence="1">
    <location>
        <begin position="84"/>
        <end position="149"/>
    </location>
</feature>
<organism evidence="2 3">
    <name type="scientific">Cyphellophora attinorum</name>
    <dbReference type="NCBI Taxonomy" id="1664694"/>
    <lineage>
        <taxon>Eukaryota</taxon>
        <taxon>Fungi</taxon>
        <taxon>Dikarya</taxon>
        <taxon>Ascomycota</taxon>
        <taxon>Pezizomycotina</taxon>
        <taxon>Eurotiomycetes</taxon>
        <taxon>Chaetothyriomycetidae</taxon>
        <taxon>Chaetothyriales</taxon>
        <taxon>Cyphellophoraceae</taxon>
        <taxon>Cyphellophora</taxon>
    </lineage>
</organism>
<dbReference type="AlphaFoldDB" id="A0A0N1H6C8"/>
<sequence>MPPKTPKKAASGLPGGEDVTLTARNIQALGAALRTIENFDVKYKAVGEEIGITNPSNAQRGVREALKKLGLDTTGGKIYALNDEAAAATPTKISKTAKSNRSTKANGQKRNPADKDGDVKTGDEENIKKPKVDAEQGDLKKRKIEKDEG</sequence>
<dbReference type="EMBL" id="LFJN01000020">
    <property type="protein sequence ID" value="KPI38237.1"/>
    <property type="molecule type" value="Genomic_DNA"/>
</dbReference>
<gene>
    <name evidence="2" type="ORF">AB675_1146</name>
</gene>
<feature type="compositionally biased region" description="Polar residues" evidence="1">
    <location>
        <begin position="91"/>
        <end position="109"/>
    </location>
</feature>
<evidence type="ECO:0000313" key="3">
    <source>
        <dbReference type="Proteomes" id="UP000038010"/>
    </source>
</evidence>
<keyword evidence="3" id="KW-1185">Reference proteome</keyword>
<dbReference type="Proteomes" id="UP000038010">
    <property type="component" value="Unassembled WGS sequence"/>
</dbReference>
<feature type="compositionally biased region" description="Basic and acidic residues" evidence="1">
    <location>
        <begin position="111"/>
        <end position="149"/>
    </location>
</feature>
<proteinExistence type="predicted"/>
<reference evidence="2 3" key="1">
    <citation type="submission" date="2015-06" db="EMBL/GenBank/DDBJ databases">
        <title>Draft genome of the ant-associated black yeast Phialophora attae CBS 131958.</title>
        <authorList>
            <person name="Moreno L.F."/>
            <person name="Stielow B.J."/>
            <person name="de Hoog S."/>
            <person name="Vicente V.A."/>
            <person name="Weiss V.A."/>
            <person name="de Vries M."/>
            <person name="Cruz L.M."/>
            <person name="Souza E.M."/>
        </authorList>
    </citation>
    <scope>NUCLEOTIDE SEQUENCE [LARGE SCALE GENOMIC DNA]</scope>
    <source>
        <strain evidence="2 3">CBS 131958</strain>
    </source>
</reference>
<accession>A0A0N1H6C8</accession>
<name>A0A0N1H6C8_9EURO</name>
<protein>
    <submittedName>
        <fullName evidence="2">Uncharacterized protein</fullName>
    </submittedName>
</protein>
<evidence type="ECO:0000313" key="2">
    <source>
        <dbReference type="EMBL" id="KPI38237.1"/>
    </source>
</evidence>
<dbReference type="GeneID" id="28732189"/>
<dbReference type="VEuPathDB" id="FungiDB:AB675_1146"/>
<comment type="caution">
    <text evidence="2">The sequence shown here is derived from an EMBL/GenBank/DDBJ whole genome shotgun (WGS) entry which is preliminary data.</text>
</comment>
<dbReference type="RefSeq" id="XP_017998200.1">
    <property type="nucleotide sequence ID" value="XM_018140319.1"/>
</dbReference>